<organism evidence="1 2">
    <name type="scientific">Escherichia coli</name>
    <dbReference type="NCBI Taxonomy" id="562"/>
    <lineage>
        <taxon>Bacteria</taxon>
        <taxon>Pseudomonadati</taxon>
        <taxon>Pseudomonadota</taxon>
        <taxon>Gammaproteobacteria</taxon>
        <taxon>Enterobacterales</taxon>
        <taxon>Enterobacteriaceae</taxon>
        <taxon>Escherichia</taxon>
    </lineage>
</organism>
<evidence type="ECO:0008006" key="3">
    <source>
        <dbReference type="Google" id="ProtNLM"/>
    </source>
</evidence>
<accession>A0A3P5DX00</accession>
<dbReference type="EMBL" id="UWXJ01000001">
    <property type="protein sequence ID" value="VCY86280.1"/>
    <property type="molecule type" value="Genomic_DNA"/>
</dbReference>
<proteinExistence type="predicted"/>
<dbReference type="AlphaFoldDB" id="A0A3P5DX00"/>
<gene>
    <name evidence="1" type="ORF">BANRA_05007</name>
</gene>
<sequence length="99" mass="11163">MSFEKKEQNEVKIFGCVFSLVIIQGKLIRRVMTPISRTYIFDKSTDDFFMKFYRTRETDGSAGQTFDSGSQGQIVTLNVLSKNLTSQMILPSNSGHAAK</sequence>
<evidence type="ECO:0000313" key="2">
    <source>
        <dbReference type="Proteomes" id="UP000281521"/>
    </source>
</evidence>
<name>A0A3P5DX00_ECOLX</name>
<protein>
    <recommendedName>
        <fullName evidence="3">Rhs element protein</fullName>
    </recommendedName>
</protein>
<evidence type="ECO:0000313" key="1">
    <source>
        <dbReference type="EMBL" id="VCY86280.1"/>
    </source>
</evidence>
<dbReference type="Proteomes" id="UP000281521">
    <property type="component" value="Unassembled WGS sequence"/>
</dbReference>
<reference evidence="1 2" key="1">
    <citation type="submission" date="2018-10" db="EMBL/GenBank/DDBJ databases">
        <authorList>
            <person name="Noll B N."/>
        </authorList>
    </citation>
    <scope>NUCLEOTIDE SEQUENCE [LARGE SCALE GENOMIC DNA]</scope>
    <source>
        <strain evidence="1">Ecoli022</strain>
    </source>
</reference>